<organism evidence="1 2">
    <name type="scientific">Apis cerana cerana</name>
    <name type="common">Oriental honeybee</name>
    <dbReference type="NCBI Taxonomy" id="94128"/>
    <lineage>
        <taxon>Eukaryota</taxon>
        <taxon>Metazoa</taxon>
        <taxon>Ecdysozoa</taxon>
        <taxon>Arthropoda</taxon>
        <taxon>Hexapoda</taxon>
        <taxon>Insecta</taxon>
        <taxon>Pterygota</taxon>
        <taxon>Neoptera</taxon>
        <taxon>Endopterygota</taxon>
        <taxon>Hymenoptera</taxon>
        <taxon>Apocrita</taxon>
        <taxon>Aculeata</taxon>
        <taxon>Apoidea</taxon>
        <taxon>Anthophila</taxon>
        <taxon>Apidae</taxon>
        <taxon>Apis</taxon>
    </lineage>
</organism>
<name>A0A2A3EI75_APICC</name>
<dbReference type="AlphaFoldDB" id="A0A2A3EI75"/>
<evidence type="ECO:0000313" key="2">
    <source>
        <dbReference type="Proteomes" id="UP000242457"/>
    </source>
</evidence>
<protein>
    <submittedName>
        <fullName evidence="1">Dihydropteridine reductase</fullName>
    </submittedName>
</protein>
<gene>
    <name evidence="1" type="ORF">APICC_06705</name>
</gene>
<dbReference type="Proteomes" id="UP000242457">
    <property type="component" value="Unassembled WGS sequence"/>
</dbReference>
<sequence>MEAILGRVFVYGGKGALGSACISKFKSKSWVCFF</sequence>
<dbReference type="OrthoDB" id="1204at2759"/>
<keyword evidence="2" id="KW-1185">Reference proteome</keyword>
<reference evidence="1 2" key="1">
    <citation type="submission" date="2014-07" db="EMBL/GenBank/DDBJ databases">
        <title>Genomic and transcriptomic analysis on Apis cerana provide comprehensive insights into honey bee biology.</title>
        <authorList>
            <person name="Diao Q."/>
            <person name="Sun L."/>
            <person name="Zheng H."/>
            <person name="Zheng H."/>
            <person name="Xu S."/>
            <person name="Wang S."/>
            <person name="Zeng Z."/>
            <person name="Hu F."/>
            <person name="Su S."/>
            <person name="Wu J."/>
        </authorList>
    </citation>
    <scope>NUCLEOTIDE SEQUENCE [LARGE SCALE GENOMIC DNA]</scope>
    <source>
        <tissue evidence="1">Pupae without intestine</tissue>
    </source>
</reference>
<dbReference type="EMBL" id="KZ288235">
    <property type="protein sequence ID" value="PBC31408.1"/>
    <property type="molecule type" value="Genomic_DNA"/>
</dbReference>
<accession>A0A2A3EI75</accession>
<proteinExistence type="predicted"/>
<evidence type="ECO:0000313" key="1">
    <source>
        <dbReference type="EMBL" id="PBC31408.1"/>
    </source>
</evidence>